<keyword evidence="3" id="KW-1185">Reference proteome</keyword>
<feature type="compositionally biased region" description="Basic and acidic residues" evidence="1">
    <location>
        <begin position="132"/>
        <end position="142"/>
    </location>
</feature>
<name>A0AAV7SQJ2_PLEWA</name>
<protein>
    <submittedName>
        <fullName evidence="2">Uncharacterized protein</fullName>
    </submittedName>
</protein>
<gene>
    <name evidence="2" type="ORF">NDU88_006751</name>
</gene>
<dbReference type="Proteomes" id="UP001066276">
    <property type="component" value="Chromosome 4_2"/>
</dbReference>
<dbReference type="EMBL" id="JANPWB010000008">
    <property type="protein sequence ID" value="KAJ1166347.1"/>
    <property type="molecule type" value="Genomic_DNA"/>
</dbReference>
<proteinExistence type="predicted"/>
<evidence type="ECO:0000313" key="2">
    <source>
        <dbReference type="EMBL" id="KAJ1166347.1"/>
    </source>
</evidence>
<comment type="caution">
    <text evidence="2">The sequence shown here is derived from an EMBL/GenBank/DDBJ whole genome shotgun (WGS) entry which is preliminary data.</text>
</comment>
<feature type="region of interest" description="Disordered" evidence="1">
    <location>
        <begin position="129"/>
        <end position="178"/>
    </location>
</feature>
<accession>A0AAV7SQJ2</accession>
<evidence type="ECO:0000313" key="3">
    <source>
        <dbReference type="Proteomes" id="UP001066276"/>
    </source>
</evidence>
<dbReference type="AlphaFoldDB" id="A0AAV7SQJ2"/>
<reference evidence="2" key="1">
    <citation type="journal article" date="2022" name="bioRxiv">
        <title>Sequencing and chromosome-scale assembly of the giantPleurodeles waltlgenome.</title>
        <authorList>
            <person name="Brown T."/>
            <person name="Elewa A."/>
            <person name="Iarovenko S."/>
            <person name="Subramanian E."/>
            <person name="Araus A.J."/>
            <person name="Petzold A."/>
            <person name="Susuki M."/>
            <person name="Suzuki K.-i.T."/>
            <person name="Hayashi T."/>
            <person name="Toyoda A."/>
            <person name="Oliveira C."/>
            <person name="Osipova E."/>
            <person name="Leigh N.D."/>
            <person name="Simon A."/>
            <person name="Yun M.H."/>
        </authorList>
    </citation>
    <scope>NUCLEOTIDE SEQUENCE</scope>
    <source>
        <strain evidence="2">20211129_DDA</strain>
        <tissue evidence="2">Liver</tissue>
    </source>
</reference>
<organism evidence="2 3">
    <name type="scientific">Pleurodeles waltl</name>
    <name type="common">Iberian ribbed newt</name>
    <dbReference type="NCBI Taxonomy" id="8319"/>
    <lineage>
        <taxon>Eukaryota</taxon>
        <taxon>Metazoa</taxon>
        <taxon>Chordata</taxon>
        <taxon>Craniata</taxon>
        <taxon>Vertebrata</taxon>
        <taxon>Euteleostomi</taxon>
        <taxon>Amphibia</taxon>
        <taxon>Batrachia</taxon>
        <taxon>Caudata</taxon>
        <taxon>Salamandroidea</taxon>
        <taxon>Salamandridae</taxon>
        <taxon>Pleurodelinae</taxon>
        <taxon>Pleurodeles</taxon>
    </lineage>
</organism>
<evidence type="ECO:0000256" key="1">
    <source>
        <dbReference type="SAM" id="MobiDB-lite"/>
    </source>
</evidence>
<sequence>MCSSTILRSRPKILSHLIPRLELSAVDLRDTPTQGWAGVHRCGPRLLPPRSAASRLLRSRFTQCGARSPQLWGSKSGSVVLSCDPRAHPGATLDPETSALDLRHSPAQGSVCSPHLRLHPCASAQGSSVTEARLRSHEEHPSSCRPLPVTGRPVLSSELQSPWQAPVHPPQAGRLKDK</sequence>